<dbReference type="InterPro" id="IPR036291">
    <property type="entry name" value="NAD(P)-bd_dom_sf"/>
</dbReference>
<dbReference type="Gene3D" id="3.40.50.720">
    <property type="entry name" value="NAD(P)-binding Rossmann-like Domain"/>
    <property type="match status" value="1"/>
</dbReference>
<feature type="domain" description="NAD-dependent epimerase/dehydratase" evidence="2">
    <location>
        <begin position="12"/>
        <end position="236"/>
    </location>
</feature>
<reference evidence="3" key="1">
    <citation type="submission" date="2022-04" db="EMBL/GenBank/DDBJ databases">
        <title>Paenibacillus mangrovi sp. nov., a novel endophytic bacterium isolated from bark of Kandelia candel.</title>
        <authorList>
            <person name="Tuo L."/>
        </authorList>
    </citation>
    <scope>NUCLEOTIDE SEQUENCE</scope>
    <source>
        <strain evidence="3">KQZ6P-2</strain>
    </source>
</reference>
<evidence type="ECO:0000256" key="1">
    <source>
        <dbReference type="ARBA" id="ARBA00007637"/>
    </source>
</evidence>
<comment type="caution">
    <text evidence="3">The sequence shown here is derived from an EMBL/GenBank/DDBJ whole genome shotgun (WGS) entry which is preliminary data.</text>
</comment>
<accession>A0A9X2B3S0</accession>
<dbReference type="RefSeq" id="WP_244727857.1">
    <property type="nucleotide sequence ID" value="NZ_JALIRP010000008.1"/>
</dbReference>
<dbReference type="SUPFAM" id="SSF51735">
    <property type="entry name" value="NAD(P)-binding Rossmann-fold domains"/>
    <property type="match status" value="1"/>
</dbReference>
<organism evidence="3 4">
    <name type="scientific">Paenibacillus mangrovi</name>
    <dbReference type="NCBI Taxonomy" id="2931978"/>
    <lineage>
        <taxon>Bacteria</taxon>
        <taxon>Bacillati</taxon>
        <taxon>Bacillota</taxon>
        <taxon>Bacilli</taxon>
        <taxon>Bacillales</taxon>
        <taxon>Paenibacillaceae</taxon>
        <taxon>Paenibacillus</taxon>
    </lineage>
</organism>
<dbReference type="PANTHER" id="PTHR43000">
    <property type="entry name" value="DTDP-D-GLUCOSE 4,6-DEHYDRATASE-RELATED"/>
    <property type="match status" value="1"/>
</dbReference>
<comment type="similarity">
    <text evidence="1">Belongs to the NAD(P)-dependent epimerase/dehydratase family.</text>
</comment>
<keyword evidence="4" id="KW-1185">Reference proteome</keyword>
<sequence length="310" mass="34945">MDAGELLCKRVILITGAMGFTGNHACRYFAEQGMQVAAVVRQIKKSQQLDGVRYYSCDLLDKYRLEQLIRDIAPDYVLHLGGKNSVPESWDDPLLYIESNMLPILYLLNALRSRPSCRVLVAGSRMGFKLTEPYRPTHPYGLSKSLQKAAVLSWRELFGQSVMLAEPSNLIGPGPSTGFCSLLGCRIVQWERGESTEHFHVSSGEIHRDFLDVRDAVKAYRILLSRGQSGTVYAIGSGKERTLREVVETFRNMTNRDLPIMWGKEQAPESPAPPLSFLEIRRLGWKATIPFERSISDVMQYCRAMKGDPI</sequence>
<dbReference type="Gene3D" id="3.90.25.10">
    <property type="entry name" value="UDP-galactose 4-epimerase, domain 1"/>
    <property type="match status" value="1"/>
</dbReference>
<evidence type="ECO:0000313" key="3">
    <source>
        <dbReference type="EMBL" id="MCJ8013889.1"/>
    </source>
</evidence>
<dbReference type="Proteomes" id="UP001139347">
    <property type="component" value="Unassembled WGS sequence"/>
</dbReference>
<name>A0A9X2B3S0_9BACL</name>
<gene>
    <name evidence="3" type="ORF">MUG84_19365</name>
</gene>
<dbReference type="Pfam" id="PF01370">
    <property type="entry name" value="Epimerase"/>
    <property type="match status" value="1"/>
</dbReference>
<evidence type="ECO:0000259" key="2">
    <source>
        <dbReference type="Pfam" id="PF01370"/>
    </source>
</evidence>
<evidence type="ECO:0000313" key="4">
    <source>
        <dbReference type="Proteomes" id="UP001139347"/>
    </source>
</evidence>
<protein>
    <submittedName>
        <fullName evidence="3">NAD-dependent epimerase/dehydratase family protein</fullName>
    </submittedName>
</protein>
<dbReference type="InterPro" id="IPR001509">
    <property type="entry name" value="Epimerase_deHydtase"/>
</dbReference>
<dbReference type="AlphaFoldDB" id="A0A9X2B3S0"/>
<proteinExistence type="inferred from homology"/>
<dbReference type="EMBL" id="JALIRP010000008">
    <property type="protein sequence ID" value="MCJ8013889.1"/>
    <property type="molecule type" value="Genomic_DNA"/>
</dbReference>